<evidence type="ECO:0000313" key="7">
    <source>
        <dbReference type="Proteomes" id="UP001056291"/>
    </source>
</evidence>
<feature type="domain" description="Major facilitator superfamily (MFS) profile" evidence="5">
    <location>
        <begin position="22"/>
        <end position="408"/>
    </location>
</feature>
<proteinExistence type="predicted"/>
<name>A0ABY4W194_9PROT</name>
<feature type="transmembrane region" description="Helical" evidence="4">
    <location>
        <begin position="225"/>
        <end position="249"/>
    </location>
</feature>
<keyword evidence="2 4" id="KW-1133">Transmembrane helix</keyword>
<evidence type="ECO:0000256" key="3">
    <source>
        <dbReference type="ARBA" id="ARBA00023136"/>
    </source>
</evidence>
<feature type="transmembrane region" description="Helical" evidence="4">
    <location>
        <begin position="317"/>
        <end position="342"/>
    </location>
</feature>
<evidence type="ECO:0000256" key="2">
    <source>
        <dbReference type="ARBA" id="ARBA00022989"/>
    </source>
</evidence>
<dbReference type="RefSeq" id="WP_251933848.1">
    <property type="nucleotide sequence ID" value="NZ_CP098747.1"/>
</dbReference>
<dbReference type="InterPro" id="IPR036259">
    <property type="entry name" value="MFS_trans_sf"/>
</dbReference>
<gene>
    <name evidence="6" type="ORF">NBZ79_17290</name>
</gene>
<dbReference type="InterPro" id="IPR011701">
    <property type="entry name" value="MFS"/>
</dbReference>
<dbReference type="SUPFAM" id="SSF103473">
    <property type="entry name" value="MFS general substrate transporter"/>
    <property type="match status" value="1"/>
</dbReference>
<dbReference type="InterPro" id="IPR020846">
    <property type="entry name" value="MFS_dom"/>
</dbReference>
<dbReference type="PROSITE" id="PS50850">
    <property type="entry name" value="MFS"/>
    <property type="match status" value="1"/>
</dbReference>
<keyword evidence="7" id="KW-1185">Reference proteome</keyword>
<evidence type="ECO:0000259" key="5">
    <source>
        <dbReference type="PROSITE" id="PS50850"/>
    </source>
</evidence>
<dbReference type="Pfam" id="PF07690">
    <property type="entry name" value="MFS_1"/>
    <property type="match status" value="1"/>
</dbReference>
<organism evidence="6 7">
    <name type="scientific">Sneathiella marina</name>
    <dbReference type="NCBI Taxonomy" id="2950108"/>
    <lineage>
        <taxon>Bacteria</taxon>
        <taxon>Pseudomonadati</taxon>
        <taxon>Pseudomonadota</taxon>
        <taxon>Alphaproteobacteria</taxon>
        <taxon>Sneathiellales</taxon>
        <taxon>Sneathiellaceae</taxon>
        <taxon>Sneathiella</taxon>
    </lineage>
</organism>
<dbReference type="Gene3D" id="1.20.1250.20">
    <property type="entry name" value="MFS general substrate transporter like domains"/>
    <property type="match status" value="2"/>
</dbReference>
<feature type="transmembrane region" description="Helical" evidence="4">
    <location>
        <begin position="290"/>
        <end position="311"/>
    </location>
</feature>
<keyword evidence="1 4" id="KW-0812">Transmembrane</keyword>
<feature type="transmembrane region" description="Helical" evidence="4">
    <location>
        <begin position="96"/>
        <end position="120"/>
    </location>
</feature>
<dbReference type="EMBL" id="CP098747">
    <property type="protein sequence ID" value="USG60915.1"/>
    <property type="molecule type" value="Genomic_DNA"/>
</dbReference>
<feature type="transmembrane region" description="Helical" evidence="4">
    <location>
        <begin position="261"/>
        <end position="283"/>
    </location>
</feature>
<feature type="transmembrane region" description="Helical" evidence="4">
    <location>
        <begin position="382"/>
        <end position="403"/>
    </location>
</feature>
<dbReference type="Proteomes" id="UP001056291">
    <property type="component" value="Chromosome"/>
</dbReference>
<evidence type="ECO:0000313" key="6">
    <source>
        <dbReference type="EMBL" id="USG60915.1"/>
    </source>
</evidence>
<dbReference type="InterPro" id="IPR052952">
    <property type="entry name" value="MFS-Transporter"/>
</dbReference>
<accession>A0ABY4W194</accession>
<feature type="transmembrane region" description="Helical" evidence="4">
    <location>
        <begin position="20"/>
        <end position="44"/>
    </location>
</feature>
<evidence type="ECO:0000256" key="4">
    <source>
        <dbReference type="SAM" id="Phobius"/>
    </source>
</evidence>
<feature type="transmembrane region" description="Helical" evidence="4">
    <location>
        <begin position="56"/>
        <end position="76"/>
    </location>
</feature>
<sequence>MPLPDPPISKKSHPASGIPYGPLILTLLMQTLATMAAFSAPTLAPEIARDLQVDGNLIGFFVSTVYGIGIFSAVLSPDFIVKYGAVRVGQFVMLGVVAMLLIAGSGGVAALALCAFVLGSGYGATAPVSTHLLIPRTDPRVLNLVFSIRQIGVPLGGVLGALLLPVLAVSFGWRMAFYVQVIPSIILIVWYQYYRTTWDADRTPTHKLLKAEGLRPLFLLRDNPVIRLLAIACFCYAGIQLCFIGFMALHLTDETGLDLVAAGQVLALYQIAGVTSRPLWGWLADKYISAIKLLAILGFLMAGAALAAGQFSLSWPIWAILIVSAVAGGTASGFTGIAYGAFAVYGGQYRTEATALGSSAMFSGVLILPTVFGLLVGHLDHYWLSYGILAVIASLSGVMLLLAKIPAAGIMEKK</sequence>
<dbReference type="PANTHER" id="PTHR23527">
    <property type="entry name" value="BLL3282 PROTEIN"/>
    <property type="match status" value="1"/>
</dbReference>
<feature type="transmembrane region" description="Helical" evidence="4">
    <location>
        <begin position="175"/>
        <end position="194"/>
    </location>
</feature>
<dbReference type="PANTHER" id="PTHR23527:SF1">
    <property type="entry name" value="BLL3282 PROTEIN"/>
    <property type="match status" value="1"/>
</dbReference>
<protein>
    <submittedName>
        <fullName evidence="6">MFS transporter</fullName>
    </submittedName>
</protein>
<evidence type="ECO:0000256" key="1">
    <source>
        <dbReference type="ARBA" id="ARBA00022692"/>
    </source>
</evidence>
<reference evidence="6" key="1">
    <citation type="submission" date="2022-06" db="EMBL/GenBank/DDBJ databases">
        <title>Sneathiella actinostolidae sp. nov., isolated from a sea anemonein the Western Pacific Ocean.</title>
        <authorList>
            <person name="Wei M.J."/>
        </authorList>
    </citation>
    <scope>NUCLEOTIDE SEQUENCE</scope>
    <source>
        <strain evidence="6">PHK-P5</strain>
    </source>
</reference>
<keyword evidence="3 4" id="KW-0472">Membrane</keyword>
<feature type="transmembrane region" description="Helical" evidence="4">
    <location>
        <begin position="354"/>
        <end position="376"/>
    </location>
</feature>
<feature type="transmembrane region" description="Helical" evidence="4">
    <location>
        <begin position="141"/>
        <end position="169"/>
    </location>
</feature>